<keyword evidence="2" id="KW-1133">Transmembrane helix</keyword>
<protein>
    <submittedName>
        <fullName evidence="3">Uncharacterized protein</fullName>
    </submittedName>
</protein>
<organism evidence="3 4">
    <name type="scientific">Streptomyces polyrhachis</name>
    <dbReference type="NCBI Taxonomy" id="1282885"/>
    <lineage>
        <taxon>Bacteria</taxon>
        <taxon>Bacillati</taxon>
        <taxon>Actinomycetota</taxon>
        <taxon>Actinomycetes</taxon>
        <taxon>Kitasatosporales</taxon>
        <taxon>Streptomycetaceae</taxon>
        <taxon>Streptomyces</taxon>
    </lineage>
</organism>
<sequence length="82" mass="8079">MFGRRQAEAVPAPPGSIAGAEAFHGGVLPPRPRRTPAETAGAVVVGVVVAGGLAGAVLFGMPAIQSVQPGSGTAYQTETSQP</sequence>
<dbReference type="RefSeq" id="WP_386413662.1">
    <property type="nucleotide sequence ID" value="NZ_JBHSZO010000010.1"/>
</dbReference>
<keyword evidence="4" id="KW-1185">Reference proteome</keyword>
<accession>A0ABW2GEJ6</accession>
<evidence type="ECO:0000313" key="3">
    <source>
        <dbReference type="EMBL" id="MFC7218336.1"/>
    </source>
</evidence>
<evidence type="ECO:0000313" key="4">
    <source>
        <dbReference type="Proteomes" id="UP001596413"/>
    </source>
</evidence>
<evidence type="ECO:0000256" key="2">
    <source>
        <dbReference type="SAM" id="Phobius"/>
    </source>
</evidence>
<evidence type="ECO:0000256" key="1">
    <source>
        <dbReference type="SAM" id="MobiDB-lite"/>
    </source>
</evidence>
<feature type="region of interest" description="Disordered" evidence="1">
    <location>
        <begin position="1"/>
        <end position="34"/>
    </location>
</feature>
<gene>
    <name evidence="3" type="ORF">ACFQLX_09170</name>
</gene>
<comment type="caution">
    <text evidence="3">The sequence shown here is derived from an EMBL/GenBank/DDBJ whole genome shotgun (WGS) entry which is preliminary data.</text>
</comment>
<proteinExistence type="predicted"/>
<keyword evidence="2" id="KW-0472">Membrane</keyword>
<dbReference type="EMBL" id="JBHSZO010000010">
    <property type="protein sequence ID" value="MFC7218336.1"/>
    <property type="molecule type" value="Genomic_DNA"/>
</dbReference>
<name>A0ABW2GEJ6_9ACTN</name>
<feature type="transmembrane region" description="Helical" evidence="2">
    <location>
        <begin position="40"/>
        <end position="61"/>
    </location>
</feature>
<reference evidence="4" key="1">
    <citation type="journal article" date="2019" name="Int. J. Syst. Evol. Microbiol.">
        <title>The Global Catalogue of Microorganisms (GCM) 10K type strain sequencing project: providing services to taxonomists for standard genome sequencing and annotation.</title>
        <authorList>
            <consortium name="The Broad Institute Genomics Platform"/>
            <consortium name="The Broad Institute Genome Sequencing Center for Infectious Disease"/>
            <person name="Wu L."/>
            <person name="Ma J."/>
        </authorList>
    </citation>
    <scope>NUCLEOTIDE SEQUENCE [LARGE SCALE GENOMIC DNA]</scope>
    <source>
        <strain evidence="4">CGMCC 1.13681</strain>
    </source>
</reference>
<dbReference type="Proteomes" id="UP001596413">
    <property type="component" value="Unassembled WGS sequence"/>
</dbReference>
<keyword evidence="2" id="KW-0812">Transmembrane</keyword>